<dbReference type="EMBL" id="CP002361">
    <property type="protein sequence ID" value="ADR37594.1"/>
    <property type="molecule type" value="Genomic_DNA"/>
</dbReference>
<dbReference type="Gene3D" id="1.25.40.10">
    <property type="entry name" value="Tetratricopeptide repeat domain"/>
    <property type="match status" value="2"/>
</dbReference>
<evidence type="ECO:0000256" key="1">
    <source>
        <dbReference type="SAM" id="SignalP"/>
    </source>
</evidence>
<evidence type="ECO:0000313" key="3">
    <source>
        <dbReference type="Proteomes" id="UP000008722"/>
    </source>
</evidence>
<organism evidence="2 3">
    <name type="scientific">Oceanithermus profundus (strain DSM 14977 / NBRC 100410 / VKM B-2274 / 506)</name>
    <dbReference type="NCBI Taxonomy" id="670487"/>
    <lineage>
        <taxon>Bacteria</taxon>
        <taxon>Thermotogati</taxon>
        <taxon>Deinococcota</taxon>
        <taxon>Deinococci</taxon>
        <taxon>Thermales</taxon>
        <taxon>Thermaceae</taxon>
        <taxon>Oceanithermus</taxon>
    </lineage>
</organism>
<dbReference type="Proteomes" id="UP000008722">
    <property type="component" value="Chromosome"/>
</dbReference>
<feature type="signal peptide" evidence="1">
    <location>
        <begin position="1"/>
        <end position="20"/>
    </location>
</feature>
<evidence type="ECO:0000313" key="2">
    <source>
        <dbReference type="EMBL" id="ADR37594.1"/>
    </source>
</evidence>
<name>E4U5C0_OCEP5</name>
<reference evidence="2 3" key="2">
    <citation type="journal article" date="2011" name="Stand. Genomic Sci.">
        <title>Complete genome sequence of Oceanithermus profundus type strain (506).</title>
        <authorList>
            <person name="Pati A."/>
            <person name="Zhang X."/>
            <person name="Lapidus A."/>
            <person name="Nolan M."/>
            <person name="Lucas S."/>
            <person name="Del Rio T.G."/>
            <person name="Tice H."/>
            <person name="Cheng J.F."/>
            <person name="Tapia R."/>
            <person name="Han C."/>
            <person name="Goodwin L."/>
            <person name="Pitluck S."/>
            <person name="Liolios K."/>
            <person name="Pagani I."/>
            <person name="Ivanova N."/>
            <person name="Mavromatis K."/>
            <person name="Chen A."/>
            <person name="Palaniappan K."/>
            <person name="Hauser L."/>
            <person name="Jeffries C.D."/>
            <person name="Brambilla E.M."/>
            <person name="Rohl A."/>
            <person name="Mwirichia R."/>
            <person name="Rohde M."/>
            <person name="Tindall B.J."/>
            <person name="Sikorski J."/>
            <person name="Wirth R."/>
            <person name="Goker M."/>
            <person name="Woyke T."/>
            <person name="Detter J.C."/>
            <person name="Bristow J."/>
            <person name="Eisen J.A."/>
            <person name="Markowitz V."/>
            <person name="Hugenholtz P."/>
            <person name="Kyrpides N.C."/>
            <person name="Klenk H.P."/>
            <person name="Land M."/>
        </authorList>
    </citation>
    <scope>NUCLEOTIDE SEQUENCE [LARGE SCALE GENOMIC DNA]</scope>
    <source>
        <strain evidence="3">DSM 14977 / NBRC 100410 / VKM B-2274 / 506</strain>
    </source>
</reference>
<sequence precursor="true">MRIRPFALLILLLAAALAQAPGPRVLLQLGEFEAAWTRGREADRLDDLAAAAEAANLIAQYRAETDAERRAWLERAQETARRAVRLFPDAAEGYYQLAHAQAEVIRFVGVLAKLGLASEIKRNLERALELDAGHARAVMGLALWHLQLAKRGFGWLYGASLGEVVPLFEWAVTLEPASIEIRKNYGFALMQLGRREAARAQLERALALPVRSVPDRLHHDRAAELLQQLLAAP</sequence>
<evidence type="ECO:0008006" key="4">
    <source>
        <dbReference type="Google" id="ProtNLM"/>
    </source>
</evidence>
<feature type="chain" id="PRO_5003188569" description="Tetratricopeptide repeat protein" evidence="1">
    <location>
        <begin position="21"/>
        <end position="233"/>
    </location>
</feature>
<dbReference type="eggNOG" id="COG3063">
    <property type="taxonomic scope" value="Bacteria"/>
</dbReference>
<keyword evidence="1" id="KW-0732">Signal</keyword>
<dbReference type="SUPFAM" id="SSF48452">
    <property type="entry name" value="TPR-like"/>
    <property type="match status" value="1"/>
</dbReference>
<dbReference type="HOGENOM" id="CLU_056126_0_0_0"/>
<dbReference type="KEGG" id="opr:Ocepr_2144"/>
<proteinExistence type="predicted"/>
<accession>E4U5C0</accession>
<dbReference type="OrthoDB" id="31396at2"/>
<gene>
    <name evidence="2" type="ordered locus">Ocepr_2144</name>
</gene>
<protein>
    <recommendedName>
        <fullName evidence="4">Tetratricopeptide repeat protein</fullName>
    </recommendedName>
</protein>
<keyword evidence="3" id="KW-1185">Reference proteome</keyword>
<dbReference type="RefSeq" id="WP_013458764.1">
    <property type="nucleotide sequence ID" value="NC_014761.1"/>
</dbReference>
<reference evidence="3" key="1">
    <citation type="submission" date="2010-11" db="EMBL/GenBank/DDBJ databases">
        <title>The complete sequence of chromosome of Oceanithermus profundus DSM 14977.</title>
        <authorList>
            <consortium name="US DOE Joint Genome Institute (JGI-PGF)"/>
            <person name="Lucas S."/>
            <person name="Copeland A."/>
            <person name="Lapidus A."/>
            <person name="Bruce D."/>
            <person name="Goodwin L."/>
            <person name="Pitluck S."/>
            <person name="Kyrpides N."/>
            <person name="Mavromatis K."/>
            <person name="Pagani I."/>
            <person name="Ivanova N."/>
            <person name="Zhang X."/>
            <person name="Brettin T."/>
            <person name="Detter J.C."/>
            <person name="Tapia R."/>
            <person name="Han C."/>
            <person name="Land M."/>
            <person name="Hauser L."/>
            <person name="Markowitz V."/>
            <person name="Cheng J.-F."/>
            <person name="Hugenholtz P."/>
            <person name="Woyke T."/>
            <person name="Wu D."/>
            <person name="Tindall B."/>
            <person name="Faehnrich R."/>
            <person name="Brambilla E."/>
            <person name="Klenk H.-P."/>
            <person name="Eisen J.A."/>
        </authorList>
    </citation>
    <scope>NUCLEOTIDE SEQUENCE [LARGE SCALE GENOMIC DNA]</scope>
    <source>
        <strain evidence="3">DSM 14977 / NBRC 100410 / VKM B-2274 / 506</strain>
    </source>
</reference>
<dbReference type="AlphaFoldDB" id="E4U5C0"/>
<dbReference type="STRING" id="670487.Ocepr_2144"/>
<dbReference type="InterPro" id="IPR011990">
    <property type="entry name" value="TPR-like_helical_dom_sf"/>
</dbReference>